<evidence type="ECO:0000313" key="8">
    <source>
        <dbReference type="Proteomes" id="UP000236737"/>
    </source>
</evidence>
<keyword evidence="5 6" id="KW-0472">Membrane</keyword>
<dbReference type="Pfam" id="PF01810">
    <property type="entry name" value="LysE"/>
    <property type="match status" value="1"/>
</dbReference>
<name>A0A1H5SB59_9FLAO</name>
<proteinExistence type="predicted"/>
<keyword evidence="3 6" id="KW-0812">Transmembrane</keyword>
<dbReference type="InterPro" id="IPR001123">
    <property type="entry name" value="LeuE-type"/>
</dbReference>
<feature type="transmembrane region" description="Helical" evidence="6">
    <location>
        <begin position="50"/>
        <end position="75"/>
    </location>
</feature>
<evidence type="ECO:0000256" key="3">
    <source>
        <dbReference type="ARBA" id="ARBA00022692"/>
    </source>
</evidence>
<evidence type="ECO:0000313" key="7">
    <source>
        <dbReference type="EMBL" id="SEF47819.1"/>
    </source>
</evidence>
<evidence type="ECO:0000256" key="5">
    <source>
        <dbReference type="ARBA" id="ARBA00023136"/>
    </source>
</evidence>
<feature type="transmembrane region" description="Helical" evidence="6">
    <location>
        <begin position="123"/>
        <end position="147"/>
    </location>
</feature>
<organism evidence="7 8">
    <name type="scientific">Flavobacterium urumqiense</name>
    <dbReference type="NCBI Taxonomy" id="935224"/>
    <lineage>
        <taxon>Bacteria</taxon>
        <taxon>Pseudomonadati</taxon>
        <taxon>Bacteroidota</taxon>
        <taxon>Flavobacteriia</taxon>
        <taxon>Flavobacteriales</taxon>
        <taxon>Flavobacteriaceae</taxon>
        <taxon>Flavobacterium</taxon>
    </lineage>
</organism>
<protein>
    <submittedName>
        <fullName evidence="7">Threonine/homoserine/homoserine lactone efflux protein</fullName>
    </submittedName>
</protein>
<accession>A0A1H5SB59</accession>
<evidence type="ECO:0000256" key="2">
    <source>
        <dbReference type="ARBA" id="ARBA00022475"/>
    </source>
</evidence>
<feature type="transmembrane region" description="Helical" evidence="6">
    <location>
        <begin position="81"/>
        <end position="102"/>
    </location>
</feature>
<dbReference type="EMBL" id="FNVP01000001">
    <property type="protein sequence ID" value="SEF47819.1"/>
    <property type="molecule type" value="Genomic_DNA"/>
</dbReference>
<feature type="transmembrane region" description="Helical" evidence="6">
    <location>
        <begin position="12"/>
        <end position="38"/>
    </location>
</feature>
<dbReference type="GO" id="GO:0005886">
    <property type="term" value="C:plasma membrane"/>
    <property type="evidence" value="ECO:0007669"/>
    <property type="project" value="UniProtKB-SubCell"/>
</dbReference>
<feature type="transmembrane region" description="Helical" evidence="6">
    <location>
        <begin position="159"/>
        <end position="179"/>
    </location>
</feature>
<keyword evidence="2" id="KW-1003">Cell membrane</keyword>
<comment type="subcellular location">
    <subcellularLocation>
        <location evidence="1">Cell membrane</location>
        <topology evidence="1">Multi-pass membrane protein</topology>
    </subcellularLocation>
</comment>
<evidence type="ECO:0000256" key="6">
    <source>
        <dbReference type="SAM" id="Phobius"/>
    </source>
</evidence>
<gene>
    <name evidence="7" type="ORF">SAMN04488130_101218</name>
</gene>
<dbReference type="Proteomes" id="UP000236737">
    <property type="component" value="Unassembled WGS sequence"/>
</dbReference>
<evidence type="ECO:0000256" key="1">
    <source>
        <dbReference type="ARBA" id="ARBA00004651"/>
    </source>
</evidence>
<dbReference type="GO" id="GO:0006865">
    <property type="term" value="P:amino acid transport"/>
    <property type="evidence" value="ECO:0007669"/>
    <property type="project" value="InterPro"/>
</dbReference>
<feature type="transmembrane region" description="Helical" evidence="6">
    <location>
        <begin position="199"/>
        <end position="220"/>
    </location>
</feature>
<sequence length="222" mass="24975">MSFLNADTLPMNLIISLLSGFITAFIGITPPGLLNMTAAKVNLKEGKKSALWFIFGAIIIIFFQAYLAILFARFIDDRPNLVLLLREIGCVVFSGLTVYFLLIAKKPKKIKGKIKKHSKSSRFFLGMLLSALNFFPIPYYVLVSIMLSSYNLFLFDTTFIFIFVNGVVLGAFLVFYCYITFFGKIQNKADYLMRNMNTIIGSITGLIAVVTLINIIKHYIGN</sequence>
<keyword evidence="4 6" id="KW-1133">Transmembrane helix</keyword>
<keyword evidence="8" id="KW-1185">Reference proteome</keyword>
<dbReference type="AlphaFoldDB" id="A0A1H5SB59"/>
<evidence type="ECO:0000256" key="4">
    <source>
        <dbReference type="ARBA" id="ARBA00022989"/>
    </source>
</evidence>
<reference evidence="8" key="1">
    <citation type="submission" date="2016-10" db="EMBL/GenBank/DDBJ databases">
        <authorList>
            <person name="Varghese N."/>
            <person name="Submissions S."/>
        </authorList>
    </citation>
    <scope>NUCLEOTIDE SEQUENCE [LARGE SCALE GENOMIC DNA]</scope>
    <source>
        <strain evidence="8">CGMCC 1.9230</strain>
    </source>
</reference>